<gene>
    <name evidence="2" type="ORF">V6N11_008775</name>
</gene>
<reference evidence="2 3" key="1">
    <citation type="journal article" date="2024" name="G3 (Bethesda)">
        <title>Genome assembly of Hibiscus sabdariffa L. provides insights into metabolisms of medicinal natural products.</title>
        <authorList>
            <person name="Kim T."/>
        </authorList>
    </citation>
    <scope>NUCLEOTIDE SEQUENCE [LARGE SCALE GENOMIC DNA]</scope>
    <source>
        <strain evidence="2">TK-2024</strain>
        <tissue evidence="2">Old leaves</tissue>
    </source>
</reference>
<keyword evidence="3" id="KW-1185">Reference proteome</keyword>
<comment type="caution">
    <text evidence="2">The sequence shown here is derived from an EMBL/GenBank/DDBJ whole genome shotgun (WGS) entry which is preliminary data.</text>
</comment>
<evidence type="ECO:0000313" key="3">
    <source>
        <dbReference type="Proteomes" id="UP001396334"/>
    </source>
</evidence>
<dbReference type="EMBL" id="JBBPBN010000112">
    <property type="protein sequence ID" value="KAK8978465.1"/>
    <property type="molecule type" value="Genomic_DNA"/>
</dbReference>
<accession>A0ABR2NR77</accession>
<keyword evidence="1" id="KW-0812">Transmembrane</keyword>
<keyword evidence="1" id="KW-0472">Membrane</keyword>
<evidence type="ECO:0000313" key="2">
    <source>
        <dbReference type="EMBL" id="KAK8978465.1"/>
    </source>
</evidence>
<feature type="transmembrane region" description="Helical" evidence="1">
    <location>
        <begin position="56"/>
        <end position="74"/>
    </location>
</feature>
<protein>
    <submittedName>
        <fullName evidence="2">Uncharacterized protein</fullName>
    </submittedName>
</protein>
<organism evidence="2 3">
    <name type="scientific">Hibiscus sabdariffa</name>
    <name type="common">roselle</name>
    <dbReference type="NCBI Taxonomy" id="183260"/>
    <lineage>
        <taxon>Eukaryota</taxon>
        <taxon>Viridiplantae</taxon>
        <taxon>Streptophyta</taxon>
        <taxon>Embryophyta</taxon>
        <taxon>Tracheophyta</taxon>
        <taxon>Spermatophyta</taxon>
        <taxon>Magnoliopsida</taxon>
        <taxon>eudicotyledons</taxon>
        <taxon>Gunneridae</taxon>
        <taxon>Pentapetalae</taxon>
        <taxon>rosids</taxon>
        <taxon>malvids</taxon>
        <taxon>Malvales</taxon>
        <taxon>Malvaceae</taxon>
        <taxon>Malvoideae</taxon>
        <taxon>Hibiscus</taxon>
    </lineage>
</organism>
<dbReference type="Proteomes" id="UP001396334">
    <property type="component" value="Unassembled WGS sequence"/>
</dbReference>
<evidence type="ECO:0000256" key="1">
    <source>
        <dbReference type="SAM" id="Phobius"/>
    </source>
</evidence>
<sequence>MNGRLFGIRMCRNGSMFSFGLREANDSSLIGNGFDNILRAPLDVSYAIRVMMSPSFMPLEIVLLLLVCGTWWFGQIRSFLSRVYPLKTDSCLIYGFKDILWMTRTIAKLLKHGYLLGHEGLVRKWLSSYRG</sequence>
<proteinExistence type="predicted"/>
<keyword evidence="1" id="KW-1133">Transmembrane helix</keyword>
<name>A0ABR2NR77_9ROSI</name>